<accession>A0ABU9VK33</accession>
<keyword evidence="2" id="KW-1133">Transmembrane helix</keyword>
<keyword evidence="2" id="KW-0472">Membrane</keyword>
<reference evidence="4 5" key="1">
    <citation type="submission" date="2024-03" db="EMBL/GenBank/DDBJ databases">
        <title>Bacilli Hybrid Assemblies.</title>
        <authorList>
            <person name="Kovac J."/>
        </authorList>
    </citation>
    <scope>NUCLEOTIDE SEQUENCE [LARGE SCALE GENOMIC DNA]</scope>
    <source>
        <strain evidence="4 5">FSL R7-0666</strain>
    </source>
</reference>
<name>A0ABU9VK33_9BACI</name>
<feature type="compositionally biased region" description="Basic and acidic residues" evidence="1">
    <location>
        <begin position="33"/>
        <end position="49"/>
    </location>
</feature>
<dbReference type="InterPro" id="IPR016047">
    <property type="entry name" value="M23ase_b-sheet_dom"/>
</dbReference>
<dbReference type="CDD" id="cd12797">
    <property type="entry name" value="M23_peptidase"/>
    <property type="match status" value="1"/>
</dbReference>
<proteinExistence type="predicted"/>
<dbReference type="InterPro" id="IPR050570">
    <property type="entry name" value="Cell_wall_metabolism_enzyme"/>
</dbReference>
<evidence type="ECO:0000313" key="4">
    <source>
        <dbReference type="EMBL" id="MEN0644266.1"/>
    </source>
</evidence>
<feature type="compositionally biased region" description="Polar residues" evidence="1">
    <location>
        <begin position="20"/>
        <end position="30"/>
    </location>
</feature>
<evidence type="ECO:0000259" key="3">
    <source>
        <dbReference type="Pfam" id="PF01551"/>
    </source>
</evidence>
<organism evidence="4 5">
    <name type="scientific">Alkalicoccobacillus gibsonii</name>
    <dbReference type="NCBI Taxonomy" id="79881"/>
    <lineage>
        <taxon>Bacteria</taxon>
        <taxon>Bacillati</taxon>
        <taxon>Bacillota</taxon>
        <taxon>Bacilli</taxon>
        <taxon>Bacillales</taxon>
        <taxon>Bacillaceae</taxon>
        <taxon>Alkalicoccobacillus</taxon>
    </lineage>
</organism>
<evidence type="ECO:0000256" key="1">
    <source>
        <dbReference type="SAM" id="MobiDB-lite"/>
    </source>
</evidence>
<dbReference type="RefSeq" id="WP_343130997.1">
    <property type="nucleotide sequence ID" value="NZ_JBCITK010000001.1"/>
</dbReference>
<sequence>MSKELQHIRKRMEAKRKANRNNQKGPTSFTRIRPSESKVKESFPVKAENEPPPQNSFTSGTFVLRTFFCTLVFVGLLIIYQNEQASLSPIKKAVSHTFEQEFQFAAISNWYESNFGRPIALLPSTEQEPTQVKEPPVKVTPYAVPASGTVRENFDQNGRGVMIETGEGIEVHAATGGYVTDVTDKEDTGKTVILQHYDGTESTYGMLNEITVNIYDHIQAGSQLGTVSNSEGDKGIYYFALKKGEEYINPNEVISFD</sequence>
<keyword evidence="5" id="KW-1185">Reference proteome</keyword>
<keyword evidence="4" id="KW-0378">Hydrolase</keyword>
<feature type="transmembrane region" description="Helical" evidence="2">
    <location>
        <begin position="62"/>
        <end position="80"/>
    </location>
</feature>
<feature type="region of interest" description="Disordered" evidence="1">
    <location>
        <begin position="1"/>
        <end position="56"/>
    </location>
</feature>
<dbReference type="SUPFAM" id="SSF51261">
    <property type="entry name" value="Duplicated hybrid motif"/>
    <property type="match status" value="1"/>
</dbReference>
<gene>
    <name evidence="4" type="ORF">MKY91_14030</name>
</gene>
<comment type="caution">
    <text evidence="4">The sequence shown here is derived from an EMBL/GenBank/DDBJ whole genome shotgun (WGS) entry which is preliminary data.</text>
</comment>
<feature type="domain" description="M23ase beta-sheet core" evidence="3">
    <location>
        <begin position="159"/>
        <end position="250"/>
    </location>
</feature>
<dbReference type="EMBL" id="JBCITK010000001">
    <property type="protein sequence ID" value="MEN0644266.1"/>
    <property type="molecule type" value="Genomic_DNA"/>
</dbReference>
<evidence type="ECO:0000313" key="5">
    <source>
        <dbReference type="Proteomes" id="UP001418796"/>
    </source>
</evidence>
<feature type="compositionally biased region" description="Basic residues" evidence="1">
    <location>
        <begin position="8"/>
        <end position="19"/>
    </location>
</feature>
<dbReference type="PANTHER" id="PTHR21666">
    <property type="entry name" value="PEPTIDASE-RELATED"/>
    <property type="match status" value="1"/>
</dbReference>
<dbReference type="Proteomes" id="UP001418796">
    <property type="component" value="Unassembled WGS sequence"/>
</dbReference>
<dbReference type="PANTHER" id="PTHR21666:SF274">
    <property type="entry name" value="STAGE IV SPORULATION PROTEIN FA"/>
    <property type="match status" value="1"/>
</dbReference>
<keyword evidence="2" id="KW-0812">Transmembrane</keyword>
<dbReference type="Gene3D" id="2.70.70.10">
    <property type="entry name" value="Glucose Permease (Domain IIA)"/>
    <property type="match status" value="1"/>
</dbReference>
<dbReference type="InterPro" id="IPR011055">
    <property type="entry name" value="Dup_hybrid_motif"/>
</dbReference>
<dbReference type="EC" id="3.4.-.-" evidence="4"/>
<dbReference type="Pfam" id="PF01551">
    <property type="entry name" value="Peptidase_M23"/>
    <property type="match status" value="1"/>
</dbReference>
<evidence type="ECO:0000256" key="2">
    <source>
        <dbReference type="SAM" id="Phobius"/>
    </source>
</evidence>
<dbReference type="GO" id="GO:0016787">
    <property type="term" value="F:hydrolase activity"/>
    <property type="evidence" value="ECO:0007669"/>
    <property type="project" value="UniProtKB-KW"/>
</dbReference>
<protein>
    <submittedName>
        <fullName evidence="4">M23 family metallopeptidase</fullName>
        <ecNumber evidence="4">3.4.-.-</ecNumber>
    </submittedName>
</protein>